<evidence type="ECO:0000313" key="2">
    <source>
        <dbReference type="EMBL" id="EKV26059.1"/>
    </source>
</evidence>
<reference evidence="2 3" key="1">
    <citation type="journal article" date="2013" name="Genome Announc.">
        <title>Draft Genome Sequence of an Alphaproteobacterium, Caenispirillum salinarum AK4(T), Isolated from a Solar Saltern.</title>
        <authorList>
            <person name="Khatri I."/>
            <person name="Singh A."/>
            <person name="Korpole S."/>
            <person name="Pinnaka A.K."/>
            <person name="Subramanian S."/>
        </authorList>
    </citation>
    <scope>NUCLEOTIDE SEQUENCE [LARGE SCALE GENOMIC DNA]</scope>
    <source>
        <strain evidence="2 3">AK4</strain>
    </source>
</reference>
<dbReference type="InterPro" id="IPR007833">
    <property type="entry name" value="Capsule_polysaccharide_synth"/>
</dbReference>
<name>K9GN18_9PROT</name>
<evidence type="ECO:0008006" key="4">
    <source>
        <dbReference type="Google" id="ProtNLM"/>
    </source>
</evidence>
<evidence type="ECO:0000256" key="1">
    <source>
        <dbReference type="SAM" id="Coils"/>
    </source>
</evidence>
<dbReference type="STRING" id="1238182.C882_3346"/>
<dbReference type="GO" id="GO:0015774">
    <property type="term" value="P:polysaccharide transport"/>
    <property type="evidence" value="ECO:0007669"/>
    <property type="project" value="InterPro"/>
</dbReference>
<dbReference type="AlphaFoldDB" id="K9GN18"/>
<proteinExistence type="predicted"/>
<dbReference type="EMBL" id="ANHY01000040">
    <property type="protein sequence ID" value="EKV26059.1"/>
    <property type="molecule type" value="Genomic_DNA"/>
</dbReference>
<keyword evidence="3" id="KW-1185">Reference proteome</keyword>
<evidence type="ECO:0000313" key="3">
    <source>
        <dbReference type="Proteomes" id="UP000009881"/>
    </source>
</evidence>
<dbReference type="Pfam" id="PF05159">
    <property type="entry name" value="Capsule_synth"/>
    <property type="match status" value="1"/>
</dbReference>
<dbReference type="eggNOG" id="COG0438">
    <property type="taxonomic scope" value="Bacteria"/>
</dbReference>
<dbReference type="OrthoDB" id="5653355at2"/>
<organism evidence="2 3">
    <name type="scientific">Caenispirillum salinarum AK4</name>
    <dbReference type="NCBI Taxonomy" id="1238182"/>
    <lineage>
        <taxon>Bacteria</taxon>
        <taxon>Pseudomonadati</taxon>
        <taxon>Pseudomonadota</taxon>
        <taxon>Alphaproteobacteria</taxon>
        <taxon>Rhodospirillales</taxon>
        <taxon>Novispirillaceae</taxon>
        <taxon>Caenispirillum</taxon>
    </lineage>
</organism>
<gene>
    <name evidence="2" type="ORF">C882_3346</name>
</gene>
<dbReference type="RefSeq" id="WP_009542966.1">
    <property type="nucleotide sequence ID" value="NZ_ANHY01000040.1"/>
</dbReference>
<dbReference type="GO" id="GO:0000271">
    <property type="term" value="P:polysaccharide biosynthetic process"/>
    <property type="evidence" value="ECO:0007669"/>
    <property type="project" value="InterPro"/>
</dbReference>
<accession>K9GN18</accession>
<dbReference type="SUPFAM" id="SSF53756">
    <property type="entry name" value="UDP-Glycosyltransferase/glycogen phosphorylase"/>
    <property type="match status" value="1"/>
</dbReference>
<sequence>MALDPRTKENLKRLLRRTGLSRWARAALALRPAARAARRRDEAELAALREQLAAVRAQIEAAAAGQDRTALVIGMGGVAYIAQQLPVLAGVVAAGFAPVVVLPSRGNTQERRIYESCGITRFAYWEDQAENAEADVVLESFSRCRTQDDVLALSWQGIAVGKYAVSTLMRRLRQGHIDVADPQVRAHMEVALRRTLDHTAAGMALIESWRPDLGVFVDRGYTPEGPLFEICIAAGIRPITFNAAHRDNTLMLKRYGPDNANVHPSSLSDDTWTRLRAMTWTDAHWDSLRGELEHCYGSGQWYGEVGTQFNTRMLDRNTVLTRLELDPAKKTVLLFPHIFWDATFFWGRDVFRDYADWFRESVRAAWENDRVNWIIKVHPANVVKNQRDGIDGQFSEMEVLSEFGPVPPHIRVLPPDTEISTLSLFSVGDVCLTVRGTVGIEAAMLGLTVLTAGTGRYDGLGFTDDITTPDAWRQRLARIEETEPPAAETVELARRYAYGVFLARPLEMGSVCFRYAQQHGATLEVEVRPEAAADLMACDDIRAMAGWLRSGAQDCVTERMIAAPEEEVQGQVV</sequence>
<comment type="caution">
    <text evidence="2">The sequence shown here is derived from an EMBL/GenBank/DDBJ whole genome shotgun (WGS) entry which is preliminary data.</text>
</comment>
<protein>
    <recommendedName>
        <fullName evidence="4">Capsule polysaccharide biosynthesis protein</fullName>
    </recommendedName>
</protein>
<dbReference type="Proteomes" id="UP000009881">
    <property type="component" value="Unassembled WGS sequence"/>
</dbReference>
<feature type="coiled-coil region" evidence="1">
    <location>
        <begin position="38"/>
        <end position="65"/>
    </location>
</feature>
<keyword evidence="1" id="KW-0175">Coiled coil</keyword>